<feature type="binding site" evidence="16">
    <location>
        <position position="100"/>
    </location>
    <ligand>
        <name>substrate</name>
    </ligand>
</feature>
<evidence type="ECO:0000313" key="17">
    <source>
        <dbReference type="EMBL" id="MBC5787567.1"/>
    </source>
</evidence>
<proteinExistence type="inferred from homology"/>
<evidence type="ECO:0000256" key="10">
    <source>
        <dbReference type="ARBA" id="ARBA00022777"/>
    </source>
</evidence>
<keyword evidence="8 16" id="KW-0808">Transferase</keyword>
<dbReference type="HAMAP" id="MF_01274">
    <property type="entry name" value="Pantothen_kinase_3"/>
    <property type="match status" value="1"/>
</dbReference>
<protein>
    <recommendedName>
        <fullName evidence="15 16">Type III pantothenate kinase</fullName>
        <ecNumber evidence="6 16">2.7.1.33</ecNumber>
    </recommendedName>
    <alternativeName>
        <fullName evidence="16">PanK-III</fullName>
    </alternativeName>
    <alternativeName>
        <fullName evidence="16">Pantothenic acid kinase</fullName>
    </alternativeName>
</protein>
<dbReference type="EC" id="2.7.1.33" evidence="6 16"/>
<feature type="binding site" evidence="16">
    <location>
        <begin position="107"/>
        <end position="110"/>
    </location>
    <ligand>
        <name>substrate</name>
    </ligand>
</feature>
<comment type="function">
    <text evidence="16">Catalyzes the phosphorylation of pantothenate (Pan), the first step in CoA biosynthesis.</text>
</comment>
<keyword evidence="13 16" id="KW-0173">Coenzyme A biosynthesis</keyword>
<dbReference type="PANTHER" id="PTHR34265:SF1">
    <property type="entry name" value="TYPE III PANTOTHENATE KINASE"/>
    <property type="match status" value="1"/>
</dbReference>
<comment type="catalytic activity">
    <reaction evidence="1 16">
        <text>(R)-pantothenate + ATP = (R)-4'-phosphopantothenate + ADP + H(+)</text>
        <dbReference type="Rhea" id="RHEA:16373"/>
        <dbReference type="ChEBI" id="CHEBI:10986"/>
        <dbReference type="ChEBI" id="CHEBI:15378"/>
        <dbReference type="ChEBI" id="CHEBI:29032"/>
        <dbReference type="ChEBI" id="CHEBI:30616"/>
        <dbReference type="ChEBI" id="CHEBI:456216"/>
        <dbReference type="EC" id="2.7.1.33"/>
    </reaction>
</comment>
<dbReference type="NCBIfam" id="NF009855">
    <property type="entry name" value="PRK13321.1"/>
    <property type="match status" value="1"/>
</dbReference>
<comment type="caution">
    <text evidence="17">The sequence shown here is derived from an EMBL/GenBank/DDBJ whole genome shotgun (WGS) entry which is preliminary data.</text>
</comment>
<comment type="similarity">
    <text evidence="14 16">Belongs to the type III pantothenate kinase family.</text>
</comment>
<evidence type="ECO:0000256" key="5">
    <source>
        <dbReference type="ARBA" id="ARBA00011738"/>
    </source>
</evidence>
<evidence type="ECO:0000256" key="8">
    <source>
        <dbReference type="ARBA" id="ARBA00022679"/>
    </source>
</evidence>
<comment type="pathway">
    <text evidence="4 16">Cofactor biosynthesis; coenzyme A biosynthesis; CoA from (R)-pantothenate: step 1/5.</text>
</comment>
<evidence type="ECO:0000256" key="11">
    <source>
        <dbReference type="ARBA" id="ARBA00022840"/>
    </source>
</evidence>
<feature type="binding site" evidence="16">
    <location>
        <position position="184"/>
    </location>
    <ligand>
        <name>substrate</name>
    </ligand>
</feature>
<dbReference type="SUPFAM" id="SSF53067">
    <property type="entry name" value="Actin-like ATPase domain"/>
    <property type="match status" value="2"/>
</dbReference>
<keyword evidence="9 16" id="KW-0547">Nucleotide-binding</keyword>
<dbReference type="EMBL" id="JACOQK010000001">
    <property type="protein sequence ID" value="MBC5787567.1"/>
    <property type="molecule type" value="Genomic_DNA"/>
</dbReference>
<evidence type="ECO:0000256" key="3">
    <source>
        <dbReference type="ARBA" id="ARBA00004496"/>
    </source>
</evidence>
<keyword evidence="10 16" id="KW-0418">Kinase</keyword>
<evidence type="ECO:0000256" key="1">
    <source>
        <dbReference type="ARBA" id="ARBA00001206"/>
    </source>
</evidence>
<evidence type="ECO:0000256" key="14">
    <source>
        <dbReference type="ARBA" id="ARBA00038036"/>
    </source>
</evidence>
<evidence type="ECO:0000256" key="7">
    <source>
        <dbReference type="ARBA" id="ARBA00022490"/>
    </source>
</evidence>
<dbReference type="GO" id="GO:0016301">
    <property type="term" value="F:kinase activity"/>
    <property type="evidence" value="ECO:0007669"/>
    <property type="project" value="UniProtKB-KW"/>
</dbReference>
<evidence type="ECO:0000256" key="12">
    <source>
        <dbReference type="ARBA" id="ARBA00022958"/>
    </source>
</evidence>
<keyword evidence="16" id="KW-0479">Metal-binding</keyword>
<evidence type="ECO:0000256" key="4">
    <source>
        <dbReference type="ARBA" id="ARBA00005225"/>
    </source>
</evidence>
<feature type="active site" description="Proton acceptor" evidence="16">
    <location>
        <position position="109"/>
    </location>
</feature>
<sequence length="256" mass="28160">MILTVDIGNTNMEFGIFENNQLKANFRLVTNRTVTSDEIGLFMTQFFSIHKITTDEIEDIIIGSVVPQVMFSVSNAMRKYIGKDPLIVGENIQINMKNNYHNPKEVGADRLISAYTAFQKYGGPVIIVDFGTATTFDLVGEDGAYEGGTIYPGIKISIEALTQNTAKLPTIEFQAPGTVIGRDTITSMQSGAVYGYVGAVTYLIQKMNDELGKKAFVVATGGLSTLIYENSNCIDKIDKTLMLEGLMKIYQDFCHA</sequence>
<evidence type="ECO:0000256" key="15">
    <source>
        <dbReference type="ARBA" id="ARBA00040883"/>
    </source>
</evidence>
<dbReference type="Pfam" id="PF03309">
    <property type="entry name" value="Pan_kinase"/>
    <property type="match status" value="1"/>
</dbReference>
<dbReference type="PANTHER" id="PTHR34265">
    <property type="entry name" value="TYPE III PANTOTHENATE KINASE"/>
    <property type="match status" value="1"/>
</dbReference>
<dbReference type="NCBIfam" id="TIGR00671">
    <property type="entry name" value="baf"/>
    <property type="match status" value="1"/>
</dbReference>
<evidence type="ECO:0000313" key="18">
    <source>
        <dbReference type="Proteomes" id="UP000649151"/>
    </source>
</evidence>
<comment type="subunit">
    <text evidence="5 16">Homodimer.</text>
</comment>
<organism evidence="17 18">
    <name type="scientific">Clostridium facile</name>
    <dbReference type="NCBI Taxonomy" id="2763035"/>
    <lineage>
        <taxon>Bacteria</taxon>
        <taxon>Bacillati</taxon>
        <taxon>Bacillota</taxon>
        <taxon>Clostridia</taxon>
        <taxon>Eubacteriales</taxon>
        <taxon>Clostridiaceae</taxon>
        <taxon>Clostridium</taxon>
    </lineage>
</organism>
<evidence type="ECO:0000256" key="6">
    <source>
        <dbReference type="ARBA" id="ARBA00012102"/>
    </source>
</evidence>
<evidence type="ECO:0000256" key="13">
    <source>
        <dbReference type="ARBA" id="ARBA00022993"/>
    </source>
</evidence>
<comment type="cofactor">
    <cofactor evidence="2">
        <name>K(+)</name>
        <dbReference type="ChEBI" id="CHEBI:29103"/>
    </cofactor>
</comment>
<dbReference type="InterPro" id="IPR043129">
    <property type="entry name" value="ATPase_NBD"/>
</dbReference>
<evidence type="ECO:0000256" key="2">
    <source>
        <dbReference type="ARBA" id="ARBA00001958"/>
    </source>
</evidence>
<dbReference type="CDD" id="cd24015">
    <property type="entry name" value="ASKHA_NBD_PanK-III"/>
    <property type="match status" value="1"/>
</dbReference>
<dbReference type="NCBIfam" id="NF009848">
    <property type="entry name" value="PRK13318.1-6"/>
    <property type="match status" value="1"/>
</dbReference>
<dbReference type="Gene3D" id="3.30.420.40">
    <property type="match status" value="2"/>
</dbReference>
<comment type="cofactor">
    <cofactor evidence="16">
        <name>NH4(+)</name>
        <dbReference type="ChEBI" id="CHEBI:28938"/>
    </cofactor>
    <cofactor evidence="16">
        <name>K(+)</name>
        <dbReference type="ChEBI" id="CHEBI:29103"/>
    </cofactor>
    <text evidence="16">A monovalent cation. Ammonium or potassium.</text>
</comment>
<dbReference type="RefSeq" id="WP_069988357.1">
    <property type="nucleotide sequence ID" value="NZ_JACOQK010000001.1"/>
</dbReference>
<feature type="binding site" evidence="16">
    <location>
        <position position="132"/>
    </location>
    <ligand>
        <name>ATP</name>
        <dbReference type="ChEBI" id="CHEBI:30616"/>
    </ligand>
</feature>
<name>A0ABR7IR13_9CLOT</name>
<keyword evidence="11 16" id="KW-0067">ATP-binding</keyword>
<gene>
    <name evidence="16" type="primary">coaX</name>
    <name evidence="17" type="ORF">H8Z77_05960</name>
</gene>
<evidence type="ECO:0000256" key="9">
    <source>
        <dbReference type="ARBA" id="ARBA00022741"/>
    </source>
</evidence>
<keyword evidence="7 16" id="KW-0963">Cytoplasm</keyword>
<reference evidence="17 18" key="1">
    <citation type="submission" date="2020-08" db="EMBL/GenBank/DDBJ databases">
        <title>Genome public.</title>
        <authorList>
            <person name="Liu C."/>
            <person name="Sun Q."/>
        </authorList>
    </citation>
    <scope>NUCLEOTIDE SEQUENCE [LARGE SCALE GENOMIC DNA]</scope>
    <source>
        <strain evidence="17 18">NSJ-27</strain>
    </source>
</reference>
<accession>A0ABR7IR13</accession>
<dbReference type="InterPro" id="IPR004619">
    <property type="entry name" value="Type_III_PanK"/>
</dbReference>
<feature type="binding site" evidence="16">
    <location>
        <position position="129"/>
    </location>
    <ligand>
        <name>K(+)</name>
        <dbReference type="ChEBI" id="CHEBI:29103"/>
    </ligand>
</feature>
<dbReference type="Proteomes" id="UP000649151">
    <property type="component" value="Unassembled WGS sequence"/>
</dbReference>
<comment type="subcellular location">
    <subcellularLocation>
        <location evidence="3 16">Cytoplasm</location>
    </subcellularLocation>
</comment>
<evidence type="ECO:0000256" key="16">
    <source>
        <dbReference type="HAMAP-Rule" id="MF_01274"/>
    </source>
</evidence>
<keyword evidence="18" id="KW-1185">Reference proteome</keyword>
<keyword evidence="12 16" id="KW-0630">Potassium</keyword>
<feature type="binding site" evidence="16">
    <location>
        <begin position="6"/>
        <end position="13"/>
    </location>
    <ligand>
        <name>ATP</name>
        <dbReference type="ChEBI" id="CHEBI:30616"/>
    </ligand>
</feature>